<dbReference type="SUPFAM" id="SSF141322">
    <property type="entry name" value="NfeD domain-like"/>
    <property type="match status" value="1"/>
</dbReference>
<evidence type="ECO:0000256" key="5">
    <source>
        <dbReference type="SAM" id="Phobius"/>
    </source>
</evidence>
<evidence type="ECO:0000313" key="8">
    <source>
        <dbReference type="EMBL" id="MBM7838131.1"/>
    </source>
</evidence>
<keyword evidence="8" id="KW-0378">Hydrolase</keyword>
<dbReference type="EMBL" id="JAFBCV010000003">
    <property type="protein sequence ID" value="MBM7838131.1"/>
    <property type="molecule type" value="Genomic_DNA"/>
</dbReference>
<protein>
    <submittedName>
        <fullName evidence="8">Membrane-bound ClpP family serine protease</fullName>
    </submittedName>
</protein>
<keyword evidence="4 5" id="KW-0472">Membrane</keyword>
<evidence type="ECO:0000259" key="7">
    <source>
        <dbReference type="Pfam" id="PF24961"/>
    </source>
</evidence>
<keyword evidence="8" id="KW-0645">Protease</keyword>
<dbReference type="PANTHER" id="PTHR33507:SF3">
    <property type="entry name" value="INNER MEMBRANE PROTEIN YBBJ"/>
    <property type="match status" value="1"/>
</dbReference>
<proteinExistence type="predicted"/>
<evidence type="ECO:0000256" key="1">
    <source>
        <dbReference type="ARBA" id="ARBA00004141"/>
    </source>
</evidence>
<dbReference type="PANTHER" id="PTHR33507">
    <property type="entry name" value="INNER MEMBRANE PROTEIN YBBJ"/>
    <property type="match status" value="1"/>
</dbReference>
<keyword evidence="3 5" id="KW-1133">Transmembrane helix</keyword>
<organism evidence="8 9">
    <name type="scientific">Shouchella xiaoxiensis</name>
    <dbReference type="NCBI Taxonomy" id="766895"/>
    <lineage>
        <taxon>Bacteria</taxon>
        <taxon>Bacillati</taxon>
        <taxon>Bacillota</taxon>
        <taxon>Bacilli</taxon>
        <taxon>Bacillales</taxon>
        <taxon>Bacillaceae</taxon>
        <taxon>Shouchella</taxon>
    </lineage>
</organism>
<feature type="transmembrane region" description="Helical" evidence="5">
    <location>
        <begin position="54"/>
        <end position="71"/>
    </location>
</feature>
<dbReference type="Pfam" id="PF01957">
    <property type="entry name" value="NfeD"/>
    <property type="match status" value="1"/>
</dbReference>
<evidence type="ECO:0000256" key="4">
    <source>
        <dbReference type="ARBA" id="ARBA00023136"/>
    </source>
</evidence>
<dbReference type="InterPro" id="IPR052165">
    <property type="entry name" value="Membrane_assoc_protease"/>
</dbReference>
<name>A0ABS2SRK4_9BACI</name>
<dbReference type="InterPro" id="IPR002810">
    <property type="entry name" value="NfeD-like_C"/>
</dbReference>
<dbReference type="InterPro" id="IPR056739">
    <property type="entry name" value="NfeD_membrane"/>
</dbReference>
<feature type="transmembrane region" description="Helical" evidence="5">
    <location>
        <begin position="6"/>
        <end position="23"/>
    </location>
</feature>
<comment type="subcellular location">
    <subcellularLocation>
        <location evidence="1">Membrane</location>
        <topology evidence="1">Multi-pass membrane protein</topology>
    </subcellularLocation>
</comment>
<feature type="transmembrane region" description="Helical" evidence="5">
    <location>
        <begin position="30"/>
        <end position="48"/>
    </location>
</feature>
<dbReference type="Pfam" id="PF24961">
    <property type="entry name" value="NfeD_membrane"/>
    <property type="match status" value="1"/>
</dbReference>
<keyword evidence="2 5" id="KW-0812">Transmembrane</keyword>
<gene>
    <name evidence="8" type="ORF">JOC54_001362</name>
</gene>
<feature type="transmembrane region" description="Helical" evidence="5">
    <location>
        <begin position="101"/>
        <end position="124"/>
    </location>
</feature>
<sequence length="228" mass="24422">MIDWLDSATIGFLVVALGTLFLIGELLVRAKGLFGILGIGLISVYFLHHLSGDASTWVIIFYLIGLALIIFDGNVTSDGTIAAIGILFMIVGLAVPAPDMVYSILVGMATVVGAFASLLFLKVFPHRNMWSKMTLKDSLTSEAGYNSMNQGYKTLVGKQGKALTPFRPAGTVEIDGEPYSATSGSQWVKEGAIVEVVSVDGTRILIKEIKETSNDHSETDDGSDEKNT</sequence>
<dbReference type="GO" id="GO:0008233">
    <property type="term" value="F:peptidase activity"/>
    <property type="evidence" value="ECO:0007669"/>
    <property type="project" value="UniProtKB-KW"/>
</dbReference>
<evidence type="ECO:0000256" key="2">
    <source>
        <dbReference type="ARBA" id="ARBA00022692"/>
    </source>
</evidence>
<dbReference type="GO" id="GO:0006508">
    <property type="term" value="P:proteolysis"/>
    <property type="evidence" value="ECO:0007669"/>
    <property type="project" value="UniProtKB-KW"/>
</dbReference>
<evidence type="ECO:0000259" key="6">
    <source>
        <dbReference type="Pfam" id="PF01957"/>
    </source>
</evidence>
<dbReference type="InterPro" id="IPR012340">
    <property type="entry name" value="NA-bd_OB-fold"/>
</dbReference>
<evidence type="ECO:0000313" key="9">
    <source>
        <dbReference type="Proteomes" id="UP001179280"/>
    </source>
</evidence>
<evidence type="ECO:0000256" key="3">
    <source>
        <dbReference type="ARBA" id="ARBA00022989"/>
    </source>
</evidence>
<accession>A0ABS2SRK4</accession>
<keyword evidence="9" id="KW-1185">Reference proteome</keyword>
<reference evidence="8" key="1">
    <citation type="submission" date="2021-01" db="EMBL/GenBank/DDBJ databases">
        <title>Genomic Encyclopedia of Type Strains, Phase IV (KMG-IV): sequencing the most valuable type-strain genomes for metagenomic binning, comparative biology and taxonomic classification.</title>
        <authorList>
            <person name="Goeker M."/>
        </authorList>
    </citation>
    <scope>NUCLEOTIDE SEQUENCE</scope>
    <source>
        <strain evidence="8">DSM 21943</strain>
    </source>
</reference>
<feature type="domain" description="NfeD-like C-terminal" evidence="6">
    <location>
        <begin position="153"/>
        <end position="207"/>
    </location>
</feature>
<feature type="domain" description="NfeD integral membrane" evidence="7">
    <location>
        <begin position="10"/>
        <end position="122"/>
    </location>
</feature>
<dbReference type="Proteomes" id="UP001179280">
    <property type="component" value="Unassembled WGS sequence"/>
</dbReference>
<dbReference type="Gene3D" id="2.40.50.140">
    <property type="entry name" value="Nucleic acid-binding proteins"/>
    <property type="match status" value="1"/>
</dbReference>
<feature type="transmembrane region" description="Helical" evidence="5">
    <location>
        <begin position="78"/>
        <end position="95"/>
    </location>
</feature>
<comment type="caution">
    <text evidence="8">The sequence shown here is derived from an EMBL/GenBank/DDBJ whole genome shotgun (WGS) entry which is preliminary data.</text>
</comment>